<sequence length="67" mass="7835">MLYYLYDITKRTEMQPCFGSRMRRVECRGCRCAFPIGGSRCVGSGFHRVPFRLLPGERVNIKKAKKY</sequence>
<organism evidence="1 2">
    <name type="scientific">Christensenella minuta</name>
    <dbReference type="NCBI Taxonomy" id="626937"/>
    <lineage>
        <taxon>Bacteria</taxon>
        <taxon>Bacillati</taxon>
        <taxon>Bacillota</taxon>
        <taxon>Clostridia</taxon>
        <taxon>Christensenellales</taxon>
        <taxon>Christensenellaceae</taxon>
        <taxon>Christensenella</taxon>
    </lineage>
</organism>
<reference evidence="1 2" key="1">
    <citation type="submission" date="2016-02" db="EMBL/GenBank/DDBJ databases">
        <authorList>
            <person name="Wen L."/>
            <person name="He K."/>
            <person name="Yang H."/>
        </authorList>
    </citation>
    <scope>NUCLEOTIDE SEQUENCE [LARGE SCALE GENOMIC DNA]</scope>
    <source>
        <strain evidence="1 2">DSM 22607</strain>
    </source>
</reference>
<keyword evidence="2" id="KW-1185">Reference proteome</keyword>
<comment type="caution">
    <text evidence="1">The sequence shown here is derived from an EMBL/GenBank/DDBJ whole genome shotgun (WGS) entry which is preliminary data.</text>
</comment>
<dbReference type="EMBL" id="LSZW01000064">
    <property type="protein sequence ID" value="KXK64574.1"/>
    <property type="molecule type" value="Genomic_DNA"/>
</dbReference>
<evidence type="ECO:0000313" key="1">
    <source>
        <dbReference type="EMBL" id="KXK64574.1"/>
    </source>
</evidence>
<dbReference type="AlphaFoldDB" id="A0A136Q1V5"/>
<protein>
    <submittedName>
        <fullName evidence="1">Uncharacterized protein</fullName>
    </submittedName>
</protein>
<accession>A0A136Q1V5</accession>
<proteinExistence type="predicted"/>
<evidence type="ECO:0000313" key="2">
    <source>
        <dbReference type="Proteomes" id="UP000070366"/>
    </source>
</evidence>
<name>A0A136Q1V5_9FIRM</name>
<dbReference type="Proteomes" id="UP000070366">
    <property type="component" value="Unassembled WGS sequence"/>
</dbReference>
<dbReference type="STRING" id="626937.HMPREF3293_02654"/>
<gene>
    <name evidence="1" type="ORF">HMPREF3293_02654</name>
</gene>